<feature type="compositionally biased region" description="Acidic residues" evidence="1">
    <location>
        <begin position="604"/>
        <end position="622"/>
    </location>
</feature>
<feature type="region of interest" description="Disordered" evidence="1">
    <location>
        <begin position="353"/>
        <end position="551"/>
    </location>
</feature>
<feature type="compositionally biased region" description="Basic and acidic residues" evidence="1">
    <location>
        <begin position="178"/>
        <end position="192"/>
    </location>
</feature>
<feature type="compositionally biased region" description="Acidic residues" evidence="1">
    <location>
        <begin position="302"/>
        <end position="326"/>
    </location>
</feature>
<dbReference type="InterPro" id="IPR008984">
    <property type="entry name" value="SMAD_FHA_dom_sf"/>
</dbReference>
<feature type="region of interest" description="Disordered" evidence="1">
    <location>
        <begin position="692"/>
        <end position="1076"/>
    </location>
</feature>
<feature type="compositionally biased region" description="Basic and acidic residues" evidence="1">
    <location>
        <begin position="497"/>
        <end position="517"/>
    </location>
</feature>
<feature type="compositionally biased region" description="Acidic residues" evidence="1">
    <location>
        <begin position="371"/>
        <end position="406"/>
    </location>
</feature>
<keyword evidence="4" id="KW-1185">Reference proteome</keyword>
<dbReference type="PROSITE" id="PS50006">
    <property type="entry name" value="FHA_DOMAIN"/>
    <property type="match status" value="1"/>
</dbReference>
<comment type="caution">
    <text evidence="3">The sequence shown here is derived from an EMBL/GenBank/DDBJ whole genome shotgun (WGS) entry which is preliminary data.</text>
</comment>
<dbReference type="Pfam" id="PF00498">
    <property type="entry name" value="FHA"/>
    <property type="match status" value="1"/>
</dbReference>
<feature type="region of interest" description="Disordered" evidence="1">
    <location>
        <begin position="171"/>
        <end position="202"/>
    </location>
</feature>
<dbReference type="InterPro" id="IPR000253">
    <property type="entry name" value="FHA_dom"/>
</dbReference>
<sequence length="1076" mass="118823">MDGTEFGRYGVLRFMRRHEDTVIASYPIDDDELTFGCDPSCSVRLYYPTVSPLHAKIFFQERKAFIEVLGVHGLFVDKCRIFPKTKPTTTIVPLSNNSELEINKKRFRFEYPPKALRPVLAFTPSASTSKSARKRVLRLSMIQSAQVFTPRPDPDPRVNLRVLQTPIRLNSSPLKQAFKQEQDDQRDKEDGTPIRLVEGNRPQVVEEEQDLVILEEVDAPSQATQHVHAPQAGAPNAAPGFPLAPSHQPQQFQTPRRRSARPSLHRAVLIRSAQRAAMRFEMEQEQELEEREVEEHVATIDEQMEVDEEDDGDQDAIIEEFDEEVHEDGAGEGTESDSRPIFGWRKSLEAFKSSIHALRSPSRSPERDEYMEQDIAEAHEDVEEYTAPDEDDRDDEPEEPEDEEGLGDASHGGDTEPESDFANRGAMTPQLTPQRPEQRLYFMTPQTHRPNGAPSLADRVRGRQSTGGAAWTSLAKPWTVAEDPAPAVDKSAPHANAESRERRVSQLERRAIQERRRSALTQPDEFFGENIPGSRRNSLGPETPNSKAMLGVASPSKIWPAIKEDEEEVETTMLLEKMKEVVEGMQRRRSMQPEAPILNKTEICDEDMVLQDETPEDDEAIVEDPCPPQTDSHPVTNSFPATPQMSDLRHVFSEKRAAGMPTPYAGVRKLFQAEQARDPETPRLDGVREMFSRARQREPSTPIFGGVDEMLVTPLEDPSQEPARQSDKVDAPEVAAPAPTRLPRPASGATAKTPAVRVREGRETPTDVSELADNELTPDAPPAKPSKHSAIAPKASIVRRTTRRAEAEGKEEMAQAPAKSVSRARKVVTAEVSEPPAQPKPAASRLECGRRSRSATKSSESTDQEPAESSKPMRKTARGTKALVTTAPDPEPDPEPAKSIRRGARRGQPDVAPAAATVKRRAAKPKAGDVDDADADDLPEPIDRAEPPEAPLLAARTRRGKGKSAELEDGNVGAVGAQRMTTQGRRTPAATAKAHATAASAKSARGAMEKENTPERIHVKEEDEMQQQPPAVAAKGVRTRKATAAAQRAHSETEKDADMVKAKARAPRTRAASGRK</sequence>
<evidence type="ECO:0000313" key="4">
    <source>
        <dbReference type="Proteomes" id="UP001201163"/>
    </source>
</evidence>
<evidence type="ECO:0000256" key="1">
    <source>
        <dbReference type="SAM" id="MobiDB-lite"/>
    </source>
</evidence>
<feature type="compositionally biased region" description="Polar residues" evidence="1">
    <location>
        <begin position="629"/>
        <end position="643"/>
    </location>
</feature>
<protein>
    <recommendedName>
        <fullName evidence="2">FHA domain-containing protein</fullName>
    </recommendedName>
</protein>
<organism evidence="3 4">
    <name type="scientific">Lactarius akahatsu</name>
    <dbReference type="NCBI Taxonomy" id="416441"/>
    <lineage>
        <taxon>Eukaryota</taxon>
        <taxon>Fungi</taxon>
        <taxon>Dikarya</taxon>
        <taxon>Basidiomycota</taxon>
        <taxon>Agaricomycotina</taxon>
        <taxon>Agaricomycetes</taxon>
        <taxon>Russulales</taxon>
        <taxon>Russulaceae</taxon>
        <taxon>Lactarius</taxon>
    </lineage>
</organism>
<feature type="compositionally biased region" description="Basic and acidic residues" evidence="1">
    <location>
        <begin position="803"/>
        <end position="813"/>
    </location>
</feature>
<feature type="compositionally biased region" description="Low complexity" evidence="1">
    <location>
        <begin position="229"/>
        <end position="245"/>
    </location>
</feature>
<feature type="region of interest" description="Disordered" evidence="1">
    <location>
        <begin position="585"/>
        <end position="643"/>
    </location>
</feature>
<feature type="region of interest" description="Disordered" evidence="1">
    <location>
        <begin position="283"/>
        <end position="341"/>
    </location>
</feature>
<dbReference type="SUPFAM" id="SSF49879">
    <property type="entry name" value="SMAD/FHA domain"/>
    <property type="match status" value="1"/>
</dbReference>
<dbReference type="Gene3D" id="2.60.200.20">
    <property type="match status" value="1"/>
</dbReference>
<feature type="compositionally biased region" description="Basic and acidic residues" evidence="1">
    <location>
        <begin position="1049"/>
        <end position="1061"/>
    </location>
</feature>
<accession>A0AAD4LJC0</accession>
<feature type="region of interest" description="Disordered" evidence="1">
    <location>
        <begin position="222"/>
        <end position="264"/>
    </location>
</feature>
<feature type="compositionally biased region" description="Low complexity" evidence="1">
    <location>
        <begin position="735"/>
        <end position="746"/>
    </location>
</feature>
<feature type="compositionally biased region" description="Low complexity" evidence="1">
    <location>
        <begin position="989"/>
        <end position="1004"/>
    </location>
</feature>
<feature type="compositionally biased region" description="Basic residues" evidence="1">
    <location>
        <begin position="1062"/>
        <end position="1076"/>
    </location>
</feature>
<gene>
    <name evidence="3" type="ORF">EDB92DRAFT_2088182</name>
</gene>
<dbReference type="Proteomes" id="UP001201163">
    <property type="component" value="Unassembled WGS sequence"/>
</dbReference>
<evidence type="ECO:0000313" key="3">
    <source>
        <dbReference type="EMBL" id="KAH8990723.1"/>
    </source>
</evidence>
<proteinExistence type="predicted"/>
<evidence type="ECO:0000259" key="2">
    <source>
        <dbReference type="PROSITE" id="PS50006"/>
    </source>
</evidence>
<feature type="domain" description="FHA" evidence="2">
    <location>
        <begin position="33"/>
        <end position="81"/>
    </location>
</feature>
<feature type="compositionally biased region" description="Acidic residues" evidence="1">
    <location>
        <begin position="283"/>
        <end position="292"/>
    </location>
</feature>
<feature type="compositionally biased region" description="Basic residues" evidence="1">
    <location>
        <begin position="255"/>
        <end position="264"/>
    </location>
</feature>
<feature type="compositionally biased region" description="Acidic residues" evidence="1">
    <location>
        <begin position="930"/>
        <end position="940"/>
    </location>
</feature>
<dbReference type="AlphaFoldDB" id="A0AAD4LJC0"/>
<dbReference type="EMBL" id="JAKELL010000029">
    <property type="protein sequence ID" value="KAH8990723.1"/>
    <property type="molecule type" value="Genomic_DNA"/>
</dbReference>
<feature type="compositionally biased region" description="Basic and acidic residues" evidence="1">
    <location>
        <begin position="1007"/>
        <end position="1021"/>
    </location>
</feature>
<reference evidence="3" key="1">
    <citation type="submission" date="2022-01" db="EMBL/GenBank/DDBJ databases">
        <title>Comparative genomics reveals a dynamic genome evolution in the ectomycorrhizal milk-cap (Lactarius) mushrooms.</title>
        <authorList>
            <consortium name="DOE Joint Genome Institute"/>
            <person name="Lebreton A."/>
            <person name="Tang N."/>
            <person name="Kuo A."/>
            <person name="LaButti K."/>
            <person name="Drula E."/>
            <person name="Barry K."/>
            <person name="Clum A."/>
            <person name="Lipzen A."/>
            <person name="Mousain D."/>
            <person name="Ng V."/>
            <person name="Wang R."/>
            <person name="Wang X."/>
            <person name="Dai Y."/>
            <person name="Henrissat B."/>
            <person name="Grigoriev I.V."/>
            <person name="Guerin-Laguette A."/>
            <person name="Yu F."/>
            <person name="Martin F.M."/>
        </authorList>
    </citation>
    <scope>NUCLEOTIDE SEQUENCE</scope>
    <source>
        <strain evidence="3">QP</strain>
    </source>
</reference>
<name>A0AAD4LJC0_9AGAM</name>